<dbReference type="SUPFAM" id="SSF50998">
    <property type="entry name" value="Quinoprotein alcohol dehydrogenase-like"/>
    <property type="match status" value="1"/>
</dbReference>
<dbReference type="EMBL" id="AXCY01000014">
    <property type="protein sequence ID" value="KGM11781.1"/>
    <property type="molecule type" value="Genomic_DNA"/>
</dbReference>
<feature type="region of interest" description="Disordered" evidence="1">
    <location>
        <begin position="189"/>
        <end position="212"/>
    </location>
</feature>
<gene>
    <name evidence="2" type="ORF">N868_06655</name>
</gene>
<keyword evidence="3" id="KW-1185">Reference proteome</keyword>
<accession>A0A0A0BV50</accession>
<proteinExistence type="predicted"/>
<dbReference type="PANTHER" id="PTHR35340:SF5">
    <property type="entry name" value="ASST-DOMAIN-CONTAINING PROTEIN"/>
    <property type="match status" value="1"/>
</dbReference>
<comment type="caution">
    <text evidence="2">The sequence shown here is derived from an EMBL/GenBank/DDBJ whole genome shotgun (WGS) entry which is preliminary data.</text>
</comment>
<name>A0A0A0BV50_9CELL</name>
<evidence type="ECO:0000256" key="1">
    <source>
        <dbReference type="SAM" id="MobiDB-lite"/>
    </source>
</evidence>
<dbReference type="AlphaFoldDB" id="A0A0A0BV50"/>
<dbReference type="InterPro" id="IPR053143">
    <property type="entry name" value="Arylsulfate_ST"/>
</dbReference>
<dbReference type="InterPro" id="IPR039535">
    <property type="entry name" value="ASST-like"/>
</dbReference>
<evidence type="ECO:0000313" key="2">
    <source>
        <dbReference type="EMBL" id="KGM11781.1"/>
    </source>
</evidence>
<dbReference type="OrthoDB" id="3225323at2"/>
<reference evidence="2 3" key="1">
    <citation type="submission" date="2013-08" db="EMBL/GenBank/DDBJ databases">
        <title>Genome sequencing of Cellulomonas carbonis T26.</title>
        <authorList>
            <person name="Chen F."/>
            <person name="Li Y."/>
            <person name="Wang G."/>
        </authorList>
    </citation>
    <scope>NUCLEOTIDE SEQUENCE [LARGE SCALE GENOMIC DNA]</scope>
    <source>
        <strain evidence="2 3">T26</strain>
    </source>
</reference>
<protein>
    <submittedName>
        <fullName evidence="2">ArsR family transcriptional regulator</fullName>
    </submittedName>
</protein>
<reference evidence="2 3" key="2">
    <citation type="journal article" date="2015" name="Stand. Genomic Sci.">
        <title>Draft genome sequence of Cellulomonas carbonis T26(T) and comparative analysis of six Cellulomonas genomes.</title>
        <authorList>
            <person name="Zhuang W."/>
            <person name="Zhang S."/>
            <person name="Xia X."/>
            <person name="Wang G."/>
        </authorList>
    </citation>
    <scope>NUCLEOTIDE SEQUENCE [LARGE SCALE GENOMIC DNA]</scope>
    <source>
        <strain evidence="2 3">T26</strain>
    </source>
</reference>
<evidence type="ECO:0000313" key="3">
    <source>
        <dbReference type="Proteomes" id="UP000029839"/>
    </source>
</evidence>
<dbReference type="Pfam" id="PF14269">
    <property type="entry name" value="Arylsulfotran_2"/>
    <property type="match status" value="1"/>
</dbReference>
<sequence>MSSEPSATGAVRSLRRRPAALLALGVVVTAAATGAALGIRAALEPAAPPEPSVTALAPTGDGAAAFPVPGTTVVHPRAQLAFRGVDPAVVAGAEVVGSVSGTHRGEVLEHPDGGGASLVPDEPFAEGEQLTVRLGVPVAGADDGTWTLGVARLAERPEAREPPVTDVEDAEPGGDLVVEHVRTFASAPDLEPPRVDVAGPEAGTTGPGGSSPGYTLLGVKNGFGHKGPLLLDDAGEPVWFLPLDGVDARDVRVQTYRDEPVLTWWEGRQARGYGWGEGVVVDASYREVARVQMAGYEADSHEMLLTDAGTALLIAYEPVRLDLTAVGGPADGVVVDNVVQEVDVATGAVLLEWHGVGQVALDESYLDVEDGEAFDYLHLNSVDLDADGDLLVSARHTCAVYSIDRATGTVEWRLGGRESDVALPADAVFLKQHDARRADDGTLTVLDNGGTCGDTVREVSRGIALDVDEEAGTARVVREVHHPDGVFTESQANFQELDDGTAFLGWGSVPRATLVGPDGEVLLDLTIPDALSVTTYRAYRVAWTGRPLTDPSAVVVDGPGGPAVHVSWNGATEVASWRVVDAAGATVVEGPRDGFETVLPLPGAGADLRTGLAVEALDDDGEVLGSGEVAG</sequence>
<organism evidence="2 3">
    <name type="scientific">Cellulomonas carbonis T26</name>
    <dbReference type="NCBI Taxonomy" id="947969"/>
    <lineage>
        <taxon>Bacteria</taxon>
        <taxon>Bacillati</taxon>
        <taxon>Actinomycetota</taxon>
        <taxon>Actinomycetes</taxon>
        <taxon>Micrococcales</taxon>
        <taxon>Cellulomonadaceae</taxon>
        <taxon>Cellulomonas</taxon>
    </lineage>
</organism>
<dbReference type="Proteomes" id="UP000029839">
    <property type="component" value="Unassembled WGS sequence"/>
</dbReference>
<dbReference type="InterPro" id="IPR011047">
    <property type="entry name" value="Quinoprotein_ADH-like_sf"/>
</dbReference>
<dbReference type="RefSeq" id="WP_052425968.1">
    <property type="nucleotide sequence ID" value="NZ_AXCY01000014.1"/>
</dbReference>
<dbReference type="PANTHER" id="PTHR35340">
    <property type="entry name" value="PQQ ENZYME REPEAT PROTEIN-RELATED"/>
    <property type="match status" value="1"/>
</dbReference>